<dbReference type="Pfam" id="PF18967">
    <property type="entry name" value="PycTM"/>
    <property type="match status" value="1"/>
</dbReference>
<dbReference type="Proteomes" id="UP001597168">
    <property type="component" value="Unassembled WGS sequence"/>
</dbReference>
<protein>
    <submittedName>
        <fullName evidence="10">Pycsar system effector family protein</fullName>
    </submittedName>
</protein>
<dbReference type="EMBL" id="JBHTLK010000056">
    <property type="protein sequence ID" value="MFD1148172.1"/>
    <property type="molecule type" value="Genomic_DNA"/>
</dbReference>
<feature type="domain" description="Pycsar effector protein" evidence="9">
    <location>
        <begin position="9"/>
        <end position="162"/>
    </location>
</feature>
<keyword evidence="6" id="KW-0051">Antiviral defense</keyword>
<keyword evidence="3 8" id="KW-0812">Transmembrane</keyword>
<evidence type="ECO:0000256" key="2">
    <source>
        <dbReference type="ARBA" id="ARBA00022475"/>
    </source>
</evidence>
<keyword evidence="11" id="KW-1185">Reference proteome</keyword>
<organism evidence="10 11">
    <name type="scientific">Saccharothrix hoggarensis</name>
    <dbReference type="NCBI Taxonomy" id="913853"/>
    <lineage>
        <taxon>Bacteria</taxon>
        <taxon>Bacillati</taxon>
        <taxon>Actinomycetota</taxon>
        <taxon>Actinomycetes</taxon>
        <taxon>Pseudonocardiales</taxon>
        <taxon>Pseudonocardiaceae</taxon>
        <taxon>Saccharothrix</taxon>
    </lineage>
</organism>
<evidence type="ECO:0000256" key="7">
    <source>
        <dbReference type="ARBA" id="ARBA00023136"/>
    </source>
</evidence>
<reference evidence="11" key="1">
    <citation type="journal article" date="2019" name="Int. J. Syst. Evol. Microbiol.">
        <title>The Global Catalogue of Microorganisms (GCM) 10K type strain sequencing project: providing services to taxonomists for standard genome sequencing and annotation.</title>
        <authorList>
            <consortium name="The Broad Institute Genomics Platform"/>
            <consortium name="The Broad Institute Genome Sequencing Center for Infectious Disease"/>
            <person name="Wu L."/>
            <person name="Ma J."/>
        </authorList>
    </citation>
    <scope>NUCLEOTIDE SEQUENCE [LARGE SCALE GENOMIC DNA]</scope>
    <source>
        <strain evidence="11">CCUG 60214</strain>
    </source>
</reference>
<dbReference type="InterPro" id="IPR043760">
    <property type="entry name" value="PycTM_dom"/>
</dbReference>
<evidence type="ECO:0000256" key="4">
    <source>
        <dbReference type="ARBA" id="ARBA00022741"/>
    </source>
</evidence>
<evidence type="ECO:0000313" key="11">
    <source>
        <dbReference type="Proteomes" id="UP001597168"/>
    </source>
</evidence>
<keyword evidence="2" id="KW-1003">Cell membrane</keyword>
<keyword evidence="5 8" id="KW-1133">Transmembrane helix</keyword>
<feature type="transmembrane region" description="Helical" evidence="8">
    <location>
        <begin position="141"/>
        <end position="162"/>
    </location>
</feature>
<name>A0ABW3QTL1_9PSEU</name>
<gene>
    <name evidence="10" type="ORF">ACFQ3T_13660</name>
</gene>
<keyword evidence="7 8" id="KW-0472">Membrane</keyword>
<keyword evidence="4" id="KW-0547">Nucleotide-binding</keyword>
<dbReference type="RefSeq" id="WP_380723605.1">
    <property type="nucleotide sequence ID" value="NZ_JBHTLK010000056.1"/>
</dbReference>
<proteinExistence type="predicted"/>
<feature type="transmembrane region" description="Helical" evidence="8">
    <location>
        <begin position="60"/>
        <end position="85"/>
    </location>
</feature>
<evidence type="ECO:0000256" key="5">
    <source>
        <dbReference type="ARBA" id="ARBA00022989"/>
    </source>
</evidence>
<evidence type="ECO:0000259" key="9">
    <source>
        <dbReference type="Pfam" id="PF18967"/>
    </source>
</evidence>
<comment type="caution">
    <text evidence="10">The sequence shown here is derived from an EMBL/GenBank/DDBJ whole genome shotgun (WGS) entry which is preliminary data.</text>
</comment>
<evidence type="ECO:0000256" key="6">
    <source>
        <dbReference type="ARBA" id="ARBA00023118"/>
    </source>
</evidence>
<evidence type="ECO:0000256" key="8">
    <source>
        <dbReference type="SAM" id="Phobius"/>
    </source>
</evidence>
<evidence type="ECO:0000256" key="3">
    <source>
        <dbReference type="ARBA" id="ARBA00022692"/>
    </source>
</evidence>
<evidence type="ECO:0000313" key="10">
    <source>
        <dbReference type="EMBL" id="MFD1148172.1"/>
    </source>
</evidence>
<accession>A0ABW3QTL1</accession>
<sequence>MREDEPKDAYQAIGQFSGWVANADTKAGLLATATTLLGGGLASQRHTIRDAFRPSSLADWVSLVAISVAMVAILVTAIALVLVLVPRARVARQTRFSRFSWPAVAAKSMDELLAEVDAKPAEEAWWTARDLAIIVHRKVRWLRVALFGWVIGALGLLAWVVVLK</sequence>
<evidence type="ECO:0000256" key="1">
    <source>
        <dbReference type="ARBA" id="ARBA00004236"/>
    </source>
</evidence>
<comment type="subcellular location">
    <subcellularLocation>
        <location evidence="1">Cell membrane</location>
    </subcellularLocation>
</comment>